<dbReference type="Gene3D" id="1.25.40.10">
    <property type="entry name" value="Tetratricopeptide repeat domain"/>
    <property type="match status" value="1"/>
</dbReference>
<dbReference type="Pfam" id="PF14559">
    <property type="entry name" value="TPR_19"/>
    <property type="match status" value="1"/>
</dbReference>
<keyword evidence="1" id="KW-0732">Signal</keyword>
<evidence type="ECO:0000256" key="1">
    <source>
        <dbReference type="SAM" id="SignalP"/>
    </source>
</evidence>
<evidence type="ECO:0000313" key="2">
    <source>
        <dbReference type="EMBL" id="PZO88108.1"/>
    </source>
</evidence>
<sequence>MKKIYLLSALLVSASIPAFAQTGNMPVSMTGDAATVAFPVTDPVMEQIKPLQDEWARIKYQIPDKETQLSAIQALEARAAQLSAANPARAEPKIWEAIILSTDAGIVKGISALPKVERAKTLLEMSEKIDPNALNGSAHTSLGSLYYQVPGWPVAFGDNKKAEEHLKTALQINPDGIDPNFFYGDFLLQDDRADEARTYLNRALQAPARPGRELADAGRRQEIKAALAKVDETLKTKKKNFN</sequence>
<reference evidence="2 3" key="1">
    <citation type="submission" date="2017-08" db="EMBL/GenBank/DDBJ databases">
        <title>Infants hospitalized years apart are colonized by the same room-sourced microbial strains.</title>
        <authorList>
            <person name="Brooks B."/>
            <person name="Olm M.R."/>
            <person name="Firek B.A."/>
            <person name="Baker R."/>
            <person name="Thomas B.C."/>
            <person name="Morowitz M.J."/>
            <person name="Banfield J.F."/>
        </authorList>
    </citation>
    <scope>NUCLEOTIDE SEQUENCE [LARGE SCALE GENOMIC DNA]</scope>
    <source>
        <strain evidence="2">S2_018_000_R2_104</strain>
    </source>
</reference>
<proteinExistence type="predicted"/>
<accession>A0A2W5C272</accession>
<dbReference type="AlphaFoldDB" id="A0A2W5C272"/>
<gene>
    <name evidence="2" type="ORF">DI626_02480</name>
</gene>
<dbReference type="Proteomes" id="UP000249557">
    <property type="component" value="Unassembled WGS sequence"/>
</dbReference>
<protein>
    <submittedName>
        <fullName evidence="2">Uncharacterized protein</fullName>
    </submittedName>
</protein>
<dbReference type="EMBL" id="QFNK01000028">
    <property type="protein sequence ID" value="PZO88108.1"/>
    <property type="molecule type" value="Genomic_DNA"/>
</dbReference>
<name>A0A2W5C272_9BACT</name>
<feature type="signal peptide" evidence="1">
    <location>
        <begin position="1"/>
        <end position="20"/>
    </location>
</feature>
<dbReference type="InterPro" id="IPR011990">
    <property type="entry name" value="TPR-like_helical_dom_sf"/>
</dbReference>
<feature type="chain" id="PRO_5015967962" evidence="1">
    <location>
        <begin position="21"/>
        <end position="242"/>
    </location>
</feature>
<comment type="caution">
    <text evidence="2">The sequence shown here is derived from an EMBL/GenBank/DDBJ whole genome shotgun (WGS) entry which is preliminary data.</text>
</comment>
<organism evidence="2 3">
    <name type="scientific">Micavibrio aeruginosavorus</name>
    <dbReference type="NCBI Taxonomy" id="349221"/>
    <lineage>
        <taxon>Bacteria</taxon>
        <taxon>Pseudomonadati</taxon>
        <taxon>Bdellovibrionota</taxon>
        <taxon>Bdellovibrionia</taxon>
        <taxon>Bdellovibrionales</taxon>
        <taxon>Pseudobdellovibrionaceae</taxon>
        <taxon>Micavibrio</taxon>
    </lineage>
</organism>
<dbReference type="SUPFAM" id="SSF48452">
    <property type="entry name" value="TPR-like"/>
    <property type="match status" value="1"/>
</dbReference>
<evidence type="ECO:0000313" key="3">
    <source>
        <dbReference type="Proteomes" id="UP000249557"/>
    </source>
</evidence>